<keyword evidence="3" id="KW-1185">Reference proteome</keyword>
<dbReference type="PANTHER" id="PTHR33877:SF2">
    <property type="entry name" value="OS07G0170200 PROTEIN"/>
    <property type="match status" value="1"/>
</dbReference>
<comment type="caution">
    <text evidence="2">The sequence shown here is derived from an EMBL/GenBank/DDBJ whole genome shotgun (WGS) entry which is preliminary data.</text>
</comment>
<dbReference type="Pfam" id="PF14279">
    <property type="entry name" value="HNH_5"/>
    <property type="match status" value="1"/>
</dbReference>
<name>A0ABV9LW61_9ALTE</name>
<dbReference type="InterPro" id="IPR052892">
    <property type="entry name" value="NA-targeting_endonuclease"/>
</dbReference>
<dbReference type="CDD" id="cd00085">
    <property type="entry name" value="HNHc"/>
    <property type="match status" value="1"/>
</dbReference>
<dbReference type="PANTHER" id="PTHR33877">
    <property type="entry name" value="SLL1193 PROTEIN"/>
    <property type="match status" value="1"/>
</dbReference>
<dbReference type="InterPro" id="IPR003615">
    <property type="entry name" value="HNH_nuc"/>
</dbReference>
<organism evidence="2 3">
    <name type="scientific">Glaciecola siphonariae</name>
    <dbReference type="NCBI Taxonomy" id="521012"/>
    <lineage>
        <taxon>Bacteria</taxon>
        <taxon>Pseudomonadati</taxon>
        <taxon>Pseudomonadota</taxon>
        <taxon>Gammaproteobacteria</taxon>
        <taxon>Alteromonadales</taxon>
        <taxon>Alteromonadaceae</taxon>
        <taxon>Glaciecola</taxon>
    </lineage>
</organism>
<dbReference type="SMART" id="SM00507">
    <property type="entry name" value="HNHc"/>
    <property type="match status" value="1"/>
</dbReference>
<keyword evidence="2" id="KW-0378">Hydrolase</keyword>
<dbReference type="Proteomes" id="UP001595897">
    <property type="component" value="Unassembled WGS sequence"/>
</dbReference>
<protein>
    <submittedName>
        <fullName evidence="2">HNH endonuclease</fullName>
    </submittedName>
</protein>
<dbReference type="EMBL" id="JBHSGU010000005">
    <property type="protein sequence ID" value="MFC4700751.1"/>
    <property type="molecule type" value="Genomic_DNA"/>
</dbReference>
<keyword evidence="2" id="KW-0540">Nuclease</keyword>
<reference evidence="3" key="1">
    <citation type="journal article" date="2019" name="Int. J. Syst. Evol. Microbiol.">
        <title>The Global Catalogue of Microorganisms (GCM) 10K type strain sequencing project: providing services to taxonomists for standard genome sequencing and annotation.</title>
        <authorList>
            <consortium name="The Broad Institute Genomics Platform"/>
            <consortium name="The Broad Institute Genome Sequencing Center for Infectious Disease"/>
            <person name="Wu L."/>
            <person name="Ma J."/>
        </authorList>
    </citation>
    <scope>NUCLEOTIDE SEQUENCE [LARGE SCALE GENOMIC DNA]</scope>
    <source>
        <strain evidence="3">KACC 12507</strain>
    </source>
</reference>
<dbReference type="InterPro" id="IPR029471">
    <property type="entry name" value="HNH_5"/>
</dbReference>
<proteinExistence type="predicted"/>
<dbReference type="RefSeq" id="WP_382408575.1">
    <property type="nucleotide sequence ID" value="NZ_JBHSGU010000005.1"/>
</dbReference>
<keyword evidence="2" id="KW-0255">Endonuclease</keyword>
<evidence type="ECO:0000313" key="3">
    <source>
        <dbReference type="Proteomes" id="UP001595897"/>
    </source>
</evidence>
<gene>
    <name evidence="2" type="ORF">ACFO4O_11320</name>
</gene>
<evidence type="ECO:0000259" key="1">
    <source>
        <dbReference type="SMART" id="SM00507"/>
    </source>
</evidence>
<evidence type="ECO:0000313" key="2">
    <source>
        <dbReference type="EMBL" id="MFC4700751.1"/>
    </source>
</evidence>
<accession>A0ABV9LW61</accession>
<feature type="domain" description="HNH nuclease" evidence="1">
    <location>
        <begin position="75"/>
        <end position="128"/>
    </location>
</feature>
<sequence>MLILRLNKSGMPQTWISQEEAAKCYVQDKVLFELGESKVVLRGGWNRLGEQSTLAISTIIACDGKITQDAGKISLCNRYLFRRDSNTCLYCGDTFSTVKLTRDHIIPRSRGGKNTWTNSATACKRCNHAKGARTPEEANMKLLAVPFVPNIYERFFLMNRTILSDQMAFLSSHFSQKRAWIN</sequence>
<dbReference type="Gene3D" id="1.10.30.50">
    <property type="match status" value="1"/>
</dbReference>
<dbReference type="GO" id="GO:0004519">
    <property type="term" value="F:endonuclease activity"/>
    <property type="evidence" value="ECO:0007669"/>
    <property type="project" value="UniProtKB-KW"/>
</dbReference>